<gene>
    <name evidence="2" type="ORF">PECUL_23A047607</name>
</gene>
<feature type="region of interest" description="Disordered" evidence="1">
    <location>
        <begin position="1"/>
        <end position="52"/>
    </location>
</feature>
<feature type="compositionally biased region" description="Polar residues" evidence="1">
    <location>
        <begin position="26"/>
        <end position="46"/>
    </location>
</feature>
<keyword evidence="3" id="KW-1185">Reference proteome</keyword>
<feature type="compositionally biased region" description="Polar residues" evidence="1">
    <location>
        <begin position="8"/>
        <end position="19"/>
    </location>
</feature>
<sequence length="114" mass="12572">MATEKPQTKSIRNAANHYTNPLHMGQLSQEEGSKSTTLASDPNVGNPTAYPRLQSQTLAEAWYNYNIASNAGRLPQTIPRSMHGIQVTQYSDLLLHPTAIMDKSAKTTTDRKTT</sequence>
<evidence type="ECO:0000313" key="2">
    <source>
        <dbReference type="EMBL" id="CAH2307201.1"/>
    </source>
</evidence>
<reference evidence="2" key="1">
    <citation type="submission" date="2022-03" db="EMBL/GenBank/DDBJ databases">
        <authorList>
            <person name="Alioto T."/>
            <person name="Alioto T."/>
            <person name="Gomez Garrido J."/>
        </authorList>
    </citation>
    <scope>NUCLEOTIDE SEQUENCE</scope>
</reference>
<dbReference type="EMBL" id="OW240918">
    <property type="protein sequence ID" value="CAH2307201.1"/>
    <property type="molecule type" value="Genomic_DNA"/>
</dbReference>
<evidence type="ECO:0000256" key="1">
    <source>
        <dbReference type="SAM" id="MobiDB-lite"/>
    </source>
</evidence>
<dbReference type="AlphaFoldDB" id="A0AAD1SS79"/>
<accession>A0AAD1SS79</accession>
<organism evidence="2 3">
    <name type="scientific">Pelobates cultripes</name>
    <name type="common">Western spadefoot toad</name>
    <dbReference type="NCBI Taxonomy" id="61616"/>
    <lineage>
        <taxon>Eukaryota</taxon>
        <taxon>Metazoa</taxon>
        <taxon>Chordata</taxon>
        <taxon>Craniata</taxon>
        <taxon>Vertebrata</taxon>
        <taxon>Euteleostomi</taxon>
        <taxon>Amphibia</taxon>
        <taxon>Batrachia</taxon>
        <taxon>Anura</taxon>
        <taxon>Pelobatoidea</taxon>
        <taxon>Pelobatidae</taxon>
        <taxon>Pelobates</taxon>
    </lineage>
</organism>
<dbReference type="Proteomes" id="UP001295444">
    <property type="component" value="Chromosome 07"/>
</dbReference>
<evidence type="ECO:0000313" key="3">
    <source>
        <dbReference type="Proteomes" id="UP001295444"/>
    </source>
</evidence>
<proteinExistence type="predicted"/>
<name>A0AAD1SS79_PELCU</name>
<protein>
    <submittedName>
        <fullName evidence="2">Uncharacterized protein</fullName>
    </submittedName>
</protein>